<protein>
    <submittedName>
        <fullName evidence="2">Uncharacterized protein</fullName>
    </submittedName>
</protein>
<evidence type="ECO:0000313" key="3">
    <source>
        <dbReference type="Proteomes" id="UP001054837"/>
    </source>
</evidence>
<sequence length="129" mass="14497">MSPKISTMLRLDLNQRSSTHKKSSPTKTTKPTEEPDTSKKQTRIDLDLPQTPPKEGNEISAGPYTHRNSKSLCVANRTSKILETLTANSWHYVSSTKDPADMATRGINPQNLGNCKLWWHILATFSSRF</sequence>
<dbReference type="EMBL" id="BPLQ01013855">
    <property type="protein sequence ID" value="GIY75330.1"/>
    <property type="molecule type" value="Genomic_DNA"/>
</dbReference>
<dbReference type="AlphaFoldDB" id="A0AAV4W1J3"/>
<name>A0AAV4W1J3_9ARAC</name>
<comment type="caution">
    <text evidence="2">The sequence shown here is derived from an EMBL/GenBank/DDBJ whole genome shotgun (WGS) entry which is preliminary data.</text>
</comment>
<evidence type="ECO:0000256" key="1">
    <source>
        <dbReference type="SAM" id="MobiDB-lite"/>
    </source>
</evidence>
<dbReference type="Proteomes" id="UP001054837">
    <property type="component" value="Unassembled WGS sequence"/>
</dbReference>
<evidence type="ECO:0000313" key="2">
    <source>
        <dbReference type="EMBL" id="GIY75330.1"/>
    </source>
</evidence>
<feature type="compositionally biased region" description="Basic and acidic residues" evidence="1">
    <location>
        <begin position="30"/>
        <end position="46"/>
    </location>
</feature>
<proteinExistence type="predicted"/>
<keyword evidence="3" id="KW-1185">Reference proteome</keyword>
<reference evidence="2 3" key="1">
    <citation type="submission" date="2021-06" db="EMBL/GenBank/DDBJ databases">
        <title>Caerostris darwini draft genome.</title>
        <authorList>
            <person name="Kono N."/>
            <person name="Arakawa K."/>
        </authorList>
    </citation>
    <scope>NUCLEOTIDE SEQUENCE [LARGE SCALE GENOMIC DNA]</scope>
</reference>
<gene>
    <name evidence="2" type="ORF">CDAR_515071</name>
</gene>
<feature type="region of interest" description="Disordered" evidence="1">
    <location>
        <begin position="1"/>
        <end position="68"/>
    </location>
</feature>
<organism evidence="2 3">
    <name type="scientific">Caerostris darwini</name>
    <dbReference type="NCBI Taxonomy" id="1538125"/>
    <lineage>
        <taxon>Eukaryota</taxon>
        <taxon>Metazoa</taxon>
        <taxon>Ecdysozoa</taxon>
        <taxon>Arthropoda</taxon>
        <taxon>Chelicerata</taxon>
        <taxon>Arachnida</taxon>
        <taxon>Araneae</taxon>
        <taxon>Araneomorphae</taxon>
        <taxon>Entelegynae</taxon>
        <taxon>Araneoidea</taxon>
        <taxon>Araneidae</taxon>
        <taxon>Caerostris</taxon>
    </lineage>
</organism>
<accession>A0AAV4W1J3</accession>